<gene>
    <name evidence="1" type="ORF">GSBLH_T00000049001</name>
</gene>
<dbReference type="SUPFAM" id="SSF52058">
    <property type="entry name" value="L domain-like"/>
    <property type="match status" value="1"/>
</dbReference>
<proteinExistence type="predicted"/>
<dbReference type="EMBL" id="FN668638">
    <property type="protein sequence ID" value="CBK19591.2"/>
    <property type="molecule type" value="Genomic_DNA"/>
</dbReference>
<dbReference type="AlphaFoldDB" id="D8LUV2"/>
<dbReference type="GeneID" id="24917371"/>
<evidence type="ECO:0000313" key="1">
    <source>
        <dbReference type="EMBL" id="CBK19591.2"/>
    </source>
</evidence>
<evidence type="ECO:0000313" key="2">
    <source>
        <dbReference type="Proteomes" id="UP000008312"/>
    </source>
</evidence>
<protein>
    <recommendedName>
        <fullName evidence="3">MORN repeat protein</fullName>
    </recommendedName>
</protein>
<dbReference type="InterPro" id="IPR032675">
    <property type="entry name" value="LRR_dom_sf"/>
</dbReference>
<dbReference type="Proteomes" id="UP000008312">
    <property type="component" value="Unassembled WGS sequence"/>
</dbReference>
<accession>D8LUV2</accession>
<dbReference type="Gene3D" id="3.80.10.10">
    <property type="entry name" value="Ribonuclease Inhibitor"/>
    <property type="match status" value="1"/>
</dbReference>
<sequence>MKMAWEEDEDGTLIGDFTRFENGRVAFIQAFDNILDQEDFCRIANHVKGERMEIYSHESGKLIYYGEFNENRERDGWGIEYDEESGKMLLEGVWKKNRLVKIIRKIEGTTMIEFKESGENTIASNRIPMYIGGFVYDESKESFLRDGRGYWIDEETRIATREVEWKDGVEVSGRDLYDGWYTQSAKPILIPKPKPKPKIKPILIPKPEPVQTTKSIHIRSSNSVNINTLDIEVTDLVIDSYCHTSVNYLDFSKFERLRSIEIKDYCFSSVRSFRIDGLSRLKSLKIGANSFTEVFLSDWNSNWQGAIEKGKKTDSSFRISNCEKLVSIEIGEFSFFDHGGSFELVNLPSLSSISIGFVRQESGNFWWATLIIKGIICEYNILV</sequence>
<dbReference type="InParanoid" id="D8LUV2"/>
<keyword evidence="2" id="KW-1185">Reference proteome</keyword>
<dbReference type="RefSeq" id="XP_012893639.1">
    <property type="nucleotide sequence ID" value="XM_013038185.1"/>
</dbReference>
<name>D8LUV2_BLAHO</name>
<dbReference type="OrthoDB" id="676979at2759"/>
<evidence type="ECO:0008006" key="3">
    <source>
        <dbReference type="Google" id="ProtNLM"/>
    </source>
</evidence>
<reference evidence="1" key="1">
    <citation type="submission" date="2010-02" db="EMBL/GenBank/DDBJ databases">
        <title>Sequencing and annotation of the Blastocystis hominis genome.</title>
        <authorList>
            <person name="Wincker P."/>
        </authorList>
    </citation>
    <scope>NUCLEOTIDE SEQUENCE</scope>
    <source>
        <strain evidence="1">Singapore isolate B</strain>
    </source>
</reference>
<dbReference type="Gene3D" id="2.20.110.10">
    <property type="entry name" value="Histone H3 K4-specific methyltransferase SET7/9 N-terminal domain"/>
    <property type="match status" value="1"/>
</dbReference>
<organism evidence="1">
    <name type="scientific">Blastocystis hominis</name>
    <dbReference type="NCBI Taxonomy" id="12968"/>
    <lineage>
        <taxon>Eukaryota</taxon>
        <taxon>Sar</taxon>
        <taxon>Stramenopiles</taxon>
        <taxon>Bigyra</taxon>
        <taxon>Opalozoa</taxon>
        <taxon>Opalinata</taxon>
        <taxon>Blastocystidae</taxon>
        <taxon>Blastocystis</taxon>
    </lineage>
</organism>